<gene>
    <name evidence="1" type="ORF">GCM10023216_17290</name>
</gene>
<sequence length="96" mass="10176">MADPVRTTRWDPGARYRASLLAPAARRRADEVTPTRATGRLHRGPARRTAVFDRDVWRADLGDGGPVVALGAAVAAYRRGAVGTSGLLRAVGRALG</sequence>
<name>A0ABP8YD58_9MICO</name>
<proteinExistence type="predicted"/>
<dbReference type="RefSeq" id="WP_172149583.1">
    <property type="nucleotide sequence ID" value="NZ_BAABID010000008.1"/>
</dbReference>
<dbReference type="Proteomes" id="UP001500956">
    <property type="component" value="Unassembled WGS sequence"/>
</dbReference>
<evidence type="ECO:0000313" key="1">
    <source>
        <dbReference type="EMBL" id="GAA4727018.1"/>
    </source>
</evidence>
<reference evidence="2" key="1">
    <citation type="journal article" date="2019" name="Int. J. Syst. Evol. Microbiol.">
        <title>The Global Catalogue of Microorganisms (GCM) 10K type strain sequencing project: providing services to taxonomists for standard genome sequencing and annotation.</title>
        <authorList>
            <consortium name="The Broad Institute Genomics Platform"/>
            <consortium name="The Broad Institute Genome Sequencing Center for Infectious Disease"/>
            <person name="Wu L."/>
            <person name="Ma J."/>
        </authorList>
    </citation>
    <scope>NUCLEOTIDE SEQUENCE [LARGE SCALE GENOMIC DNA]</scope>
    <source>
        <strain evidence="2">JCM 18063</strain>
    </source>
</reference>
<organism evidence="1 2">
    <name type="scientific">Isoptericola chiayiensis</name>
    <dbReference type="NCBI Taxonomy" id="579446"/>
    <lineage>
        <taxon>Bacteria</taxon>
        <taxon>Bacillati</taxon>
        <taxon>Actinomycetota</taxon>
        <taxon>Actinomycetes</taxon>
        <taxon>Micrococcales</taxon>
        <taxon>Promicromonosporaceae</taxon>
        <taxon>Isoptericola</taxon>
    </lineage>
</organism>
<comment type="caution">
    <text evidence="1">The sequence shown here is derived from an EMBL/GenBank/DDBJ whole genome shotgun (WGS) entry which is preliminary data.</text>
</comment>
<keyword evidence="2" id="KW-1185">Reference proteome</keyword>
<accession>A0ABP8YD58</accession>
<evidence type="ECO:0000313" key="2">
    <source>
        <dbReference type="Proteomes" id="UP001500956"/>
    </source>
</evidence>
<dbReference type="EMBL" id="BAABID010000008">
    <property type="protein sequence ID" value="GAA4727018.1"/>
    <property type="molecule type" value="Genomic_DNA"/>
</dbReference>
<protein>
    <submittedName>
        <fullName evidence="1">Uncharacterized protein</fullName>
    </submittedName>
</protein>